<name>A0A182LXZ6_9DIPT</name>
<evidence type="ECO:0000313" key="1">
    <source>
        <dbReference type="EnsemblMetazoa" id="ACUA004663-PA"/>
    </source>
</evidence>
<dbReference type="Proteomes" id="UP000075883">
    <property type="component" value="Unassembled WGS sequence"/>
</dbReference>
<organism evidence="1 2">
    <name type="scientific">Anopheles culicifacies</name>
    <dbReference type="NCBI Taxonomy" id="139723"/>
    <lineage>
        <taxon>Eukaryota</taxon>
        <taxon>Metazoa</taxon>
        <taxon>Ecdysozoa</taxon>
        <taxon>Arthropoda</taxon>
        <taxon>Hexapoda</taxon>
        <taxon>Insecta</taxon>
        <taxon>Pterygota</taxon>
        <taxon>Neoptera</taxon>
        <taxon>Endopterygota</taxon>
        <taxon>Diptera</taxon>
        <taxon>Nematocera</taxon>
        <taxon>Culicoidea</taxon>
        <taxon>Culicidae</taxon>
        <taxon>Anophelinae</taxon>
        <taxon>Anopheles</taxon>
        <taxon>culicifacies species complex</taxon>
    </lineage>
</organism>
<evidence type="ECO:0000313" key="2">
    <source>
        <dbReference type="Proteomes" id="UP000075883"/>
    </source>
</evidence>
<reference evidence="1" key="2">
    <citation type="submission" date="2020-05" db="UniProtKB">
        <authorList>
            <consortium name="EnsemblMetazoa"/>
        </authorList>
    </citation>
    <scope>IDENTIFICATION</scope>
    <source>
        <strain evidence="1">A-37</strain>
    </source>
</reference>
<accession>A0A182LXZ6</accession>
<dbReference type="EnsemblMetazoa" id="ACUA004663-RA">
    <property type="protein sequence ID" value="ACUA004663-PA"/>
    <property type="gene ID" value="ACUA004663"/>
</dbReference>
<proteinExistence type="predicted"/>
<dbReference type="EMBL" id="AXCM01015039">
    <property type="status" value="NOT_ANNOTATED_CDS"/>
    <property type="molecule type" value="Genomic_DNA"/>
</dbReference>
<sequence>MSCECICVTELLECSDHRSPLRWGGVSLPTRSDHQPPGHLSAIYGIREKARQTRRYQLTVIDILADYIRFRCEYVTRFLPPIQPAALLRECNRIVGSMFVIFDGSMELMTLTLLRITPDRATHTLLLYPLFENILTSVTYHNDYDTIPGYVRMLLCFKRWKSLVSGRTEKASIDAQAIQLLPGRCPTVQHASDLSFLRLLPPIPPGQRVVETRYLLVNDLFSLEHCIAQYLRHHRRTASSSPMDQTATKQRNNNTIRQRRLWWTLPANPMTSSIDKLILHQFGSRIDIFSGDERHSSSVCFCTNAQNAPIVAYLSL</sequence>
<dbReference type="VEuPathDB" id="VectorBase:ACUA004663"/>
<protein>
    <submittedName>
        <fullName evidence="1">Uncharacterized protein</fullName>
    </submittedName>
</protein>
<dbReference type="AlphaFoldDB" id="A0A182LXZ6"/>
<keyword evidence="2" id="KW-1185">Reference proteome</keyword>
<reference evidence="2" key="1">
    <citation type="submission" date="2013-09" db="EMBL/GenBank/DDBJ databases">
        <title>The Genome Sequence of Anopheles culicifacies species A.</title>
        <authorList>
            <consortium name="The Broad Institute Genomics Platform"/>
            <person name="Neafsey D.E."/>
            <person name="Besansky N."/>
            <person name="Howell P."/>
            <person name="Walton C."/>
            <person name="Young S.K."/>
            <person name="Zeng Q."/>
            <person name="Gargeya S."/>
            <person name="Fitzgerald M."/>
            <person name="Haas B."/>
            <person name="Abouelleil A."/>
            <person name="Allen A.W."/>
            <person name="Alvarado L."/>
            <person name="Arachchi H.M."/>
            <person name="Berlin A.M."/>
            <person name="Chapman S.B."/>
            <person name="Gainer-Dewar J."/>
            <person name="Goldberg J."/>
            <person name="Griggs A."/>
            <person name="Gujja S."/>
            <person name="Hansen M."/>
            <person name="Howarth C."/>
            <person name="Imamovic A."/>
            <person name="Ireland A."/>
            <person name="Larimer J."/>
            <person name="McCowan C."/>
            <person name="Murphy C."/>
            <person name="Pearson M."/>
            <person name="Poon T.W."/>
            <person name="Priest M."/>
            <person name="Roberts A."/>
            <person name="Saif S."/>
            <person name="Shea T."/>
            <person name="Sisk P."/>
            <person name="Sykes S."/>
            <person name="Wortman J."/>
            <person name="Nusbaum C."/>
            <person name="Birren B."/>
        </authorList>
    </citation>
    <scope>NUCLEOTIDE SEQUENCE [LARGE SCALE GENOMIC DNA]</scope>
    <source>
        <strain evidence="2">A-37</strain>
    </source>
</reference>